<dbReference type="PANTHER" id="PTHR10584">
    <property type="entry name" value="SUGAR KINASE"/>
    <property type="match status" value="1"/>
</dbReference>
<dbReference type="InterPro" id="IPR002139">
    <property type="entry name" value="Ribo/fructo_kinase"/>
</dbReference>
<comment type="similarity">
    <text evidence="1 4">Belongs to the carbohydrate kinase PfkB family.</text>
</comment>
<dbReference type="PROSITE" id="PS00584">
    <property type="entry name" value="PFKB_KINASES_2"/>
    <property type="match status" value="1"/>
</dbReference>
<dbReference type="InterPro" id="IPR002173">
    <property type="entry name" value="Carboh/pur_kinase_PfkB_CS"/>
</dbReference>
<protein>
    <submittedName>
        <fullName evidence="6">Uncharacterized sugar kinase ydjH</fullName>
        <ecNumber evidence="6">2.7.1.-</ecNumber>
    </submittedName>
</protein>
<dbReference type="GO" id="GO:0006796">
    <property type="term" value="P:phosphate-containing compound metabolic process"/>
    <property type="evidence" value="ECO:0007669"/>
    <property type="project" value="UniProtKB-ARBA"/>
</dbReference>
<accession>A0A240C274</accession>
<dbReference type="RefSeq" id="WP_083950346.1">
    <property type="nucleotide sequence ID" value="NZ_CABITV010000007.1"/>
</dbReference>
<dbReference type="STRING" id="1411141.GCA_001590885_01234"/>
<dbReference type="GO" id="GO:0016301">
    <property type="term" value="F:kinase activity"/>
    <property type="evidence" value="ECO:0007669"/>
    <property type="project" value="UniProtKB-KW"/>
</dbReference>
<proteinExistence type="inferred from homology"/>
<name>A0A240C274_SERFI</name>
<dbReference type="Gene3D" id="3.40.1190.20">
    <property type="match status" value="1"/>
</dbReference>
<dbReference type="OrthoDB" id="9792663at2"/>
<dbReference type="EMBL" id="LT906479">
    <property type="protein sequence ID" value="SNW01218.1"/>
    <property type="molecule type" value="Genomic_DNA"/>
</dbReference>
<keyword evidence="3 4" id="KW-0418">Kinase</keyword>
<dbReference type="InterPro" id="IPR011611">
    <property type="entry name" value="PfkB_dom"/>
</dbReference>
<dbReference type="AlphaFoldDB" id="A0A240C274"/>
<reference evidence="6 7" key="1">
    <citation type="submission" date="2017-06" db="EMBL/GenBank/DDBJ databases">
        <authorList>
            <consortium name="Pathogen Informatics"/>
        </authorList>
    </citation>
    <scope>NUCLEOTIDE SEQUENCE [LARGE SCALE GENOMIC DNA]</scope>
    <source>
        <strain evidence="6 7">NCTC12148</strain>
    </source>
</reference>
<dbReference type="Proteomes" id="UP000215134">
    <property type="component" value="Chromosome 1"/>
</dbReference>
<evidence type="ECO:0000259" key="5">
    <source>
        <dbReference type="Pfam" id="PF00294"/>
    </source>
</evidence>
<evidence type="ECO:0000256" key="2">
    <source>
        <dbReference type="ARBA" id="ARBA00022679"/>
    </source>
</evidence>
<dbReference type="EC" id="2.7.1.-" evidence="6"/>
<dbReference type="KEGG" id="sfj:SAMEA4384070_2366"/>
<organism evidence="6 7">
    <name type="scientific">Serratia ficaria</name>
    <dbReference type="NCBI Taxonomy" id="61651"/>
    <lineage>
        <taxon>Bacteria</taxon>
        <taxon>Pseudomonadati</taxon>
        <taxon>Pseudomonadota</taxon>
        <taxon>Gammaproteobacteria</taxon>
        <taxon>Enterobacterales</taxon>
        <taxon>Yersiniaceae</taxon>
        <taxon>Serratia</taxon>
    </lineage>
</organism>
<dbReference type="PANTHER" id="PTHR10584:SF166">
    <property type="entry name" value="RIBOKINASE"/>
    <property type="match status" value="1"/>
</dbReference>
<sequence length="317" mass="34518">MMNTNTRPTLYVVGNINVDVIMSTLQQWPQKGTEAMLDRSELRPGGSAGNCALALAALETPFRLVANQGNDYFSPWLAQLFPDSSPYWPTYSCETSLTFGVTHPDNERTFFSNQGHITRLSQDDVLHQIPLFAGGGDTVLLCGTFLCTALLADYPALLHTLRQRGYRIAVDTGWPPQGWSEPLRAQIADWLPFCDILLLNEVETCGMAGSEDLYTAARTLNRRQPADAACVVKCGADGARLWCGERQLQAAAHPIAVVDTIGAGDSFNAGFLTACLHGHSAAVALRWGIRAASHAISSSPRQYLDWQTLKTCAGEMI</sequence>
<dbReference type="Pfam" id="PF00294">
    <property type="entry name" value="PfkB"/>
    <property type="match status" value="1"/>
</dbReference>
<gene>
    <name evidence="6" type="primary">ydjH_3</name>
    <name evidence="6" type="ORF">SAMEA4384070_02366</name>
</gene>
<dbReference type="SUPFAM" id="SSF53613">
    <property type="entry name" value="Ribokinase-like"/>
    <property type="match status" value="1"/>
</dbReference>
<keyword evidence="2 4" id="KW-0808">Transferase</keyword>
<dbReference type="GeneID" id="75027518"/>
<feature type="domain" description="Carbohydrate kinase PfkB" evidence="5">
    <location>
        <begin position="10"/>
        <end position="299"/>
    </location>
</feature>
<dbReference type="InterPro" id="IPR029056">
    <property type="entry name" value="Ribokinase-like"/>
</dbReference>
<keyword evidence="7" id="KW-1185">Reference proteome</keyword>
<dbReference type="PRINTS" id="PR00990">
    <property type="entry name" value="RIBOKINASE"/>
</dbReference>
<evidence type="ECO:0000313" key="7">
    <source>
        <dbReference type="Proteomes" id="UP000215134"/>
    </source>
</evidence>
<evidence type="ECO:0000256" key="3">
    <source>
        <dbReference type="ARBA" id="ARBA00022777"/>
    </source>
</evidence>
<evidence type="ECO:0000256" key="4">
    <source>
        <dbReference type="RuleBase" id="RU003704"/>
    </source>
</evidence>
<evidence type="ECO:0000313" key="6">
    <source>
        <dbReference type="EMBL" id="SNW01218.1"/>
    </source>
</evidence>
<evidence type="ECO:0000256" key="1">
    <source>
        <dbReference type="ARBA" id="ARBA00010688"/>
    </source>
</evidence>